<comment type="caution">
    <text evidence="4">The sequence shown here is derived from an EMBL/GenBank/DDBJ whole genome shotgun (WGS) entry which is preliminary data.</text>
</comment>
<name>A0A3A8ADJ7_9HYPH</name>
<evidence type="ECO:0000313" key="4">
    <source>
        <dbReference type="EMBL" id="RKF05730.1"/>
    </source>
</evidence>
<evidence type="ECO:0000259" key="3">
    <source>
        <dbReference type="Pfam" id="PF21939"/>
    </source>
</evidence>
<dbReference type="SUPFAM" id="SSF88874">
    <property type="entry name" value="Receptor-binding domain of short tail fibre protein gp12"/>
    <property type="match status" value="1"/>
</dbReference>
<evidence type="ECO:0000313" key="5">
    <source>
        <dbReference type="Proteomes" id="UP000246132"/>
    </source>
</evidence>
<dbReference type="InterPro" id="IPR053827">
    <property type="entry name" value="Gp10_C"/>
</dbReference>
<accession>A0A3A8ADJ7</accession>
<proteinExistence type="predicted"/>
<dbReference type="AlphaFoldDB" id="A0A3A8ADJ7"/>
<organism evidence="4 5">
    <name type="scientific">Oceaniradius stylonematis</name>
    <dbReference type="NCBI Taxonomy" id="2184161"/>
    <lineage>
        <taxon>Bacteria</taxon>
        <taxon>Pseudomonadati</taxon>
        <taxon>Pseudomonadota</taxon>
        <taxon>Alphaproteobacteria</taxon>
        <taxon>Hyphomicrobiales</taxon>
        <taxon>Ahrensiaceae</taxon>
        <taxon>Oceaniradius</taxon>
    </lineage>
</organism>
<dbReference type="OrthoDB" id="9810174at2"/>
<protein>
    <submittedName>
        <fullName evidence="4">Phage tail protein</fullName>
    </submittedName>
</protein>
<feature type="region of interest" description="Disordered" evidence="1">
    <location>
        <begin position="57"/>
        <end position="78"/>
    </location>
</feature>
<keyword evidence="5" id="KW-1185">Reference proteome</keyword>
<feature type="domain" description="Baseplate structural protein Gp10 C-terminal" evidence="3">
    <location>
        <begin position="72"/>
        <end position="159"/>
    </location>
</feature>
<gene>
    <name evidence="4" type="ORF">DEM25_014115</name>
</gene>
<evidence type="ECO:0000256" key="1">
    <source>
        <dbReference type="SAM" id="MobiDB-lite"/>
    </source>
</evidence>
<dbReference type="EMBL" id="QFWV02000008">
    <property type="protein sequence ID" value="RKF05730.1"/>
    <property type="molecule type" value="Genomic_DNA"/>
</dbReference>
<dbReference type="Proteomes" id="UP000246132">
    <property type="component" value="Unassembled WGS sequence"/>
</dbReference>
<dbReference type="InterPro" id="IPR011083">
    <property type="entry name" value="Phage_tail_collar_dom"/>
</dbReference>
<feature type="domain" description="Phage tail collar" evidence="2">
    <location>
        <begin position="8"/>
        <end position="63"/>
    </location>
</feature>
<sequence length="172" mass="18310">MSEPFLAEVRIMAFNFPPRGWAFCDGQILPINQNQSLYSLLGTTYGGDGRTSFALPDLRGRTPMHTGRSNGGQFHTEGQKSGEETHALAANEMPQHTHNVEASSTDGNSINTTGAVLAREVGGPYSASASNLANLRSGTIANVGGGQSHENMQPYIAVNFCIALQGLFPSRN</sequence>
<dbReference type="RefSeq" id="WP_109766360.1">
    <property type="nucleotide sequence ID" value="NZ_QFWV02000008.1"/>
</dbReference>
<dbReference type="Pfam" id="PF07484">
    <property type="entry name" value="Collar"/>
    <property type="match status" value="1"/>
</dbReference>
<dbReference type="InterPro" id="IPR037053">
    <property type="entry name" value="Phage_tail_collar_dom_sf"/>
</dbReference>
<dbReference type="Pfam" id="PF21939">
    <property type="entry name" value="Gp10_C"/>
    <property type="match status" value="1"/>
</dbReference>
<reference evidence="4 5" key="1">
    <citation type="journal article" date="2018" name="Int. J. Syst. Bacteriol.">
        <title>Oceaniradius stylonemae gen. nov., sp. nov., isolated from a red alga, Stylonema cornu-cervi.</title>
        <authorList>
            <person name="Jeong S."/>
        </authorList>
    </citation>
    <scope>NUCLEOTIDE SEQUENCE [LARGE SCALE GENOMIC DNA]</scope>
    <source>
        <strain evidence="4 5">StC1</strain>
    </source>
</reference>
<dbReference type="Gene3D" id="3.90.1340.10">
    <property type="entry name" value="Phage tail collar domain"/>
    <property type="match status" value="1"/>
</dbReference>
<evidence type="ECO:0000259" key="2">
    <source>
        <dbReference type="Pfam" id="PF07484"/>
    </source>
</evidence>